<dbReference type="InterPro" id="IPR001915">
    <property type="entry name" value="Peptidase_M48"/>
</dbReference>
<keyword evidence="2" id="KW-0479">Metal-binding</keyword>
<evidence type="ECO:0000259" key="8">
    <source>
        <dbReference type="Pfam" id="PF01435"/>
    </source>
</evidence>
<keyword evidence="5 6" id="KW-0482">Metalloprotease</keyword>
<dbReference type="Gene3D" id="3.30.2010.10">
    <property type="entry name" value="Metalloproteases ('zincins'), catalytic domain"/>
    <property type="match status" value="1"/>
</dbReference>
<evidence type="ECO:0000313" key="10">
    <source>
        <dbReference type="Proteomes" id="UP001291999"/>
    </source>
</evidence>
<reference evidence="9 10" key="1">
    <citation type="submission" date="2023-11" db="EMBL/GenBank/DDBJ databases">
        <title>Novel species in genus Nocardioides.</title>
        <authorList>
            <person name="Zhou H."/>
        </authorList>
    </citation>
    <scope>NUCLEOTIDE SEQUENCE [LARGE SCALE GENOMIC DNA]</scope>
    <source>
        <strain evidence="9 10">S-58</strain>
    </source>
</reference>
<feature type="transmembrane region" description="Helical" evidence="7">
    <location>
        <begin position="6"/>
        <end position="22"/>
    </location>
</feature>
<gene>
    <name evidence="9" type="ORF">SFC79_08515</name>
</gene>
<protein>
    <submittedName>
        <fullName evidence="9">M56 family metallopeptidase</fullName>
    </submittedName>
</protein>
<dbReference type="InterPro" id="IPR052173">
    <property type="entry name" value="Beta-lactam_resp_regulator"/>
</dbReference>
<feature type="transmembrane region" description="Helical" evidence="7">
    <location>
        <begin position="67"/>
        <end position="91"/>
    </location>
</feature>
<dbReference type="CDD" id="cd07326">
    <property type="entry name" value="M56_BlaR1_MecR1_like"/>
    <property type="match status" value="1"/>
</dbReference>
<evidence type="ECO:0000256" key="2">
    <source>
        <dbReference type="ARBA" id="ARBA00022723"/>
    </source>
</evidence>
<evidence type="ECO:0000313" key="9">
    <source>
        <dbReference type="EMBL" id="MDZ5661803.1"/>
    </source>
</evidence>
<sequence>MLTPLVLGALAVLLAGPVPWALSRWSGLRRTPAAAMLLWQSTALAAVLAALGAGLSLATDRLWEPPVAAVDVVVAAVAGAVTVVVTARLLLSAHRTGTALRRTRRVHRERVDLLARTDGGVSVLEHDLPVAYCVPGMSGSRIVVSRSTLTSLSADELAAVLEHERSHLRSRHDLVLEAFAVLHRAFPRWVASAAARHEVEVLVEVLADRAAVRTGGRRALASALLTLAGSTAPAGSLGSAGSLAARVEVLRDTRPHRVQSLGVMLLAAAILAVPTLLVVLPWLSGLDAR</sequence>
<name>A0ABU5K9Z9_9ACTN</name>
<keyword evidence="7" id="KW-0812">Transmembrane</keyword>
<comment type="cofactor">
    <cofactor evidence="6">
        <name>Zn(2+)</name>
        <dbReference type="ChEBI" id="CHEBI:29105"/>
    </cofactor>
    <text evidence="6">Binds 1 zinc ion per subunit.</text>
</comment>
<dbReference type="PANTHER" id="PTHR34978">
    <property type="entry name" value="POSSIBLE SENSOR-TRANSDUCER PROTEIN BLAR"/>
    <property type="match status" value="1"/>
</dbReference>
<keyword evidence="4 6" id="KW-0862">Zinc</keyword>
<keyword evidence="10" id="KW-1185">Reference proteome</keyword>
<accession>A0ABU5K9Z9</accession>
<evidence type="ECO:0000256" key="7">
    <source>
        <dbReference type="SAM" id="Phobius"/>
    </source>
</evidence>
<evidence type="ECO:0000256" key="1">
    <source>
        <dbReference type="ARBA" id="ARBA00022670"/>
    </source>
</evidence>
<evidence type="ECO:0000256" key="3">
    <source>
        <dbReference type="ARBA" id="ARBA00022801"/>
    </source>
</evidence>
<evidence type="ECO:0000256" key="4">
    <source>
        <dbReference type="ARBA" id="ARBA00022833"/>
    </source>
</evidence>
<evidence type="ECO:0000256" key="5">
    <source>
        <dbReference type="ARBA" id="ARBA00023049"/>
    </source>
</evidence>
<feature type="domain" description="Peptidase M48" evidence="8">
    <location>
        <begin position="123"/>
        <end position="191"/>
    </location>
</feature>
<keyword evidence="7" id="KW-0472">Membrane</keyword>
<evidence type="ECO:0000256" key="6">
    <source>
        <dbReference type="RuleBase" id="RU003983"/>
    </source>
</evidence>
<dbReference type="Proteomes" id="UP001291999">
    <property type="component" value="Unassembled WGS sequence"/>
</dbReference>
<keyword evidence="1 6" id="KW-0645">Protease</keyword>
<keyword evidence="7" id="KW-1133">Transmembrane helix</keyword>
<comment type="similarity">
    <text evidence="6">Belongs to the peptidase M48 family.</text>
</comment>
<dbReference type="PANTHER" id="PTHR34978:SF3">
    <property type="entry name" value="SLR0241 PROTEIN"/>
    <property type="match status" value="1"/>
</dbReference>
<feature type="transmembrane region" description="Helical" evidence="7">
    <location>
        <begin position="261"/>
        <end position="283"/>
    </location>
</feature>
<dbReference type="RefSeq" id="WP_322424019.1">
    <property type="nucleotide sequence ID" value="NZ_CP141058.1"/>
</dbReference>
<keyword evidence="3 6" id="KW-0378">Hydrolase</keyword>
<feature type="transmembrane region" description="Helical" evidence="7">
    <location>
        <begin position="34"/>
        <end position="55"/>
    </location>
</feature>
<organism evidence="9 10">
    <name type="scientific">Nocardioides renjunii</name>
    <dbReference type="NCBI Taxonomy" id="3095075"/>
    <lineage>
        <taxon>Bacteria</taxon>
        <taxon>Bacillati</taxon>
        <taxon>Actinomycetota</taxon>
        <taxon>Actinomycetes</taxon>
        <taxon>Propionibacteriales</taxon>
        <taxon>Nocardioidaceae</taxon>
        <taxon>Nocardioides</taxon>
    </lineage>
</organism>
<dbReference type="EMBL" id="JAXQPW010000002">
    <property type="protein sequence ID" value="MDZ5661803.1"/>
    <property type="molecule type" value="Genomic_DNA"/>
</dbReference>
<proteinExistence type="inferred from homology"/>
<comment type="caution">
    <text evidence="9">The sequence shown here is derived from an EMBL/GenBank/DDBJ whole genome shotgun (WGS) entry which is preliminary data.</text>
</comment>
<dbReference type="Pfam" id="PF01435">
    <property type="entry name" value="Peptidase_M48"/>
    <property type="match status" value="1"/>
</dbReference>